<evidence type="ECO:0000256" key="2">
    <source>
        <dbReference type="SAM" id="Coils"/>
    </source>
</evidence>
<gene>
    <name evidence="4" type="primary">MRPS27</name>
    <name evidence="4" type="ORF">GWK47_005879</name>
</gene>
<dbReference type="Pfam" id="PF10037">
    <property type="entry name" value="MRP-S27"/>
    <property type="match status" value="2"/>
</dbReference>
<keyword evidence="5" id="KW-1185">Reference proteome</keyword>
<dbReference type="InterPro" id="IPR036397">
    <property type="entry name" value="RNaseH_sf"/>
</dbReference>
<evidence type="ECO:0000313" key="4">
    <source>
        <dbReference type="EMBL" id="KAG0722652.1"/>
    </source>
</evidence>
<dbReference type="Gene3D" id="3.30.420.10">
    <property type="entry name" value="Ribonuclease H-like superfamily/Ribonuclease H"/>
    <property type="match status" value="1"/>
</dbReference>
<proteinExistence type="predicted"/>
<feature type="region of interest" description="Disordered" evidence="3">
    <location>
        <begin position="486"/>
        <end position="509"/>
    </location>
</feature>
<dbReference type="GO" id="GO:0005840">
    <property type="term" value="C:ribosome"/>
    <property type="evidence" value="ECO:0007669"/>
    <property type="project" value="UniProtKB-KW"/>
</dbReference>
<protein>
    <submittedName>
        <fullName evidence="4">28S ribosomal protein S27, mitochondrial</fullName>
    </submittedName>
</protein>
<dbReference type="InterPro" id="IPR034913">
    <property type="entry name" value="mS27/PTCD2"/>
</dbReference>
<evidence type="ECO:0000313" key="5">
    <source>
        <dbReference type="Proteomes" id="UP000770661"/>
    </source>
</evidence>
<evidence type="ECO:0000256" key="3">
    <source>
        <dbReference type="SAM" id="MobiDB-lite"/>
    </source>
</evidence>
<feature type="coiled-coil region" evidence="2">
    <location>
        <begin position="416"/>
        <end position="463"/>
    </location>
</feature>
<dbReference type="AlphaFoldDB" id="A0A8J4Y8K3"/>
<sequence length="509" mass="58733">MARRVCRPATLQRLLSLRHTQLPKSRNFLSASYRCDDVWNKRLDNPLVSSVNLGDFYYDLDRKFKREGKVSAIDVDLFVNRIDNPRADGVVEELEELIHRLRRSPETVDTLESTHCAVLRVLLDGGYTDTLTRLLAQPMSYGLFPDHPTCNLLMHTFLERKEYTVIFPKNTTVNKVVYFDLLNDHLEACFEKTQAQIFQQDGASCHTALDVIQWLDDYKIGRIDDWPAAARVAVYLMLQEDFGPPLTQALVLASCYCYTTTQDNQPWEDYMPKVEEPQEEVKIRVKFLRNPYFDDHFDLTEPHPLLGKTLAWVSPLVGGLAGRSCGLLGWALYGKWEELAAALDRVATEKEPIAASVVVQIKSLVEGVEDVEARERLLSGVGRVEAAEGLVVEQDLWLAITQLAQDAARAAEPLDIKAQEENYRRWEEQREEEYQRQVQAYKKQQLLAEIEEKKQELTAREEVIYFFDNKEKLSMMLPEKKKFYPKRSPAYPKKKRPREVDEAYIPPDV</sequence>
<dbReference type="GO" id="GO:0005739">
    <property type="term" value="C:mitochondrion"/>
    <property type="evidence" value="ECO:0007669"/>
    <property type="project" value="UniProtKB-SubCell"/>
</dbReference>
<dbReference type="EMBL" id="JACEEZ010009214">
    <property type="protein sequence ID" value="KAG0722652.1"/>
    <property type="molecule type" value="Genomic_DNA"/>
</dbReference>
<evidence type="ECO:0000256" key="1">
    <source>
        <dbReference type="ARBA" id="ARBA00004173"/>
    </source>
</evidence>
<reference evidence="4" key="1">
    <citation type="submission" date="2020-07" db="EMBL/GenBank/DDBJ databases">
        <title>The High-quality genome of the commercially important snow crab, Chionoecetes opilio.</title>
        <authorList>
            <person name="Jeong J.-H."/>
            <person name="Ryu S."/>
        </authorList>
    </citation>
    <scope>NUCLEOTIDE SEQUENCE</scope>
    <source>
        <strain evidence="4">MADBK_172401_WGS</strain>
        <tissue evidence="4">Digestive gland</tissue>
    </source>
</reference>
<keyword evidence="2" id="KW-0175">Coiled coil</keyword>
<dbReference type="InterPro" id="IPR019266">
    <property type="entry name" value="Ribosomal_mS27"/>
</dbReference>
<dbReference type="GO" id="GO:0003676">
    <property type="term" value="F:nucleic acid binding"/>
    <property type="evidence" value="ECO:0007669"/>
    <property type="project" value="InterPro"/>
</dbReference>
<accession>A0A8J4Y8K3</accession>
<dbReference type="Proteomes" id="UP000770661">
    <property type="component" value="Unassembled WGS sequence"/>
</dbReference>
<dbReference type="PANTHER" id="PTHR21393">
    <property type="entry name" value="MITOCHONDRIAL 28S RIBOSOMAL PROTEIN S27"/>
    <property type="match status" value="1"/>
</dbReference>
<organism evidence="4 5">
    <name type="scientific">Chionoecetes opilio</name>
    <name type="common">Atlantic snow crab</name>
    <name type="synonym">Cancer opilio</name>
    <dbReference type="NCBI Taxonomy" id="41210"/>
    <lineage>
        <taxon>Eukaryota</taxon>
        <taxon>Metazoa</taxon>
        <taxon>Ecdysozoa</taxon>
        <taxon>Arthropoda</taxon>
        <taxon>Crustacea</taxon>
        <taxon>Multicrustacea</taxon>
        <taxon>Malacostraca</taxon>
        <taxon>Eumalacostraca</taxon>
        <taxon>Eucarida</taxon>
        <taxon>Decapoda</taxon>
        <taxon>Pleocyemata</taxon>
        <taxon>Brachyura</taxon>
        <taxon>Eubrachyura</taxon>
        <taxon>Majoidea</taxon>
        <taxon>Majidae</taxon>
        <taxon>Chionoecetes</taxon>
    </lineage>
</organism>
<name>A0A8J4Y8K3_CHIOP</name>
<dbReference type="OrthoDB" id="19830at2759"/>
<comment type="subcellular location">
    <subcellularLocation>
        <location evidence="1">Mitochondrion</location>
    </subcellularLocation>
</comment>
<keyword evidence="4" id="KW-0687">Ribonucleoprotein</keyword>
<comment type="caution">
    <text evidence="4">The sequence shown here is derived from an EMBL/GenBank/DDBJ whole genome shotgun (WGS) entry which is preliminary data.</text>
</comment>
<keyword evidence="4" id="KW-0689">Ribosomal protein</keyword>
<dbReference type="PANTHER" id="PTHR21393:SF0">
    <property type="entry name" value="SMALL RIBOSOMAL SUBUNIT PROTEIN MS27"/>
    <property type="match status" value="1"/>
</dbReference>